<protein>
    <submittedName>
        <fullName evidence="1">Uncharacterized protein</fullName>
    </submittedName>
</protein>
<sequence>MTLIEDHITLKALKIAGIEAMTIYQGIKSIMEDDRIEVHIIPVQKRYK</sequence>
<dbReference type="AlphaFoldDB" id="A0A212J7M4"/>
<name>A0A212J7M4_9BACT</name>
<reference evidence="1" key="1">
    <citation type="submission" date="2016-04" db="EMBL/GenBank/DDBJ databases">
        <authorList>
            <person name="Evans L.H."/>
            <person name="Alamgir A."/>
            <person name="Owens N."/>
            <person name="Weber N.D."/>
            <person name="Virtaneva K."/>
            <person name="Barbian K."/>
            <person name="Babar A."/>
            <person name="Rosenke K."/>
        </authorList>
    </citation>
    <scope>NUCLEOTIDE SEQUENCE</scope>
    <source>
        <strain evidence="1">86-1</strain>
    </source>
</reference>
<dbReference type="EMBL" id="FLUM01000001">
    <property type="protein sequence ID" value="SBV95443.1"/>
    <property type="molecule type" value="Genomic_DNA"/>
</dbReference>
<gene>
    <name evidence="1" type="ORF">KL86DYS1_11392</name>
</gene>
<accession>A0A212J7M4</accession>
<evidence type="ECO:0000313" key="1">
    <source>
        <dbReference type="EMBL" id="SBV95443.1"/>
    </source>
</evidence>
<organism evidence="1">
    <name type="scientific">uncultured Dysgonomonas sp</name>
    <dbReference type="NCBI Taxonomy" id="206096"/>
    <lineage>
        <taxon>Bacteria</taxon>
        <taxon>Pseudomonadati</taxon>
        <taxon>Bacteroidota</taxon>
        <taxon>Bacteroidia</taxon>
        <taxon>Bacteroidales</taxon>
        <taxon>Dysgonomonadaceae</taxon>
        <taxon>Dysgonomonas</taxon>
        <taxon>environmental samples</taxon>
    </lineage>
</organism>
<proteinExistence type="predicted"/>